<keyword evidence="4" id="KW-1185">Reference proteome</keyword>
<dbReference type="InterPro" id="IPR006140">
    <property type="entry name" value="D-isomer_DH_NAD-bd"/>
</dbReference>
<evidence type="ECO:0000313" key="3">
    <source>
        <dbReference type="EMBL" id="CAH2396873.1"/>
    </source>
</evidence>
<proteinExistence type="predicted"/>
<evidence type="ECO:0000256" key="1">
    <source>
        <dbReference type="ARBA" id="ARBA00023002"/>
    </source>
</evidence>
<dbReference type="CDD" id="cd12165">
    <property type="entry name" value="2-Hacid_dh_6"/>
    <property type="match status" value="1"/>
</dbReference>
<protein>
    <submittedName>
        <fullName evidence="3">Phosphoglycerate dehydrogenase</fullName>
    </submittedName>
</protein>
<keyword evidence="1" id="KW-0560">Oxidoreductase</keyword>
<dbReference type="InterPro" id="IPR050223">
    <property type="entry name" value="D-isomer_2-hydroxyacid_DH"/>
</dbReference>
<accession>A0ABM9DJU2</accession>
<reference evidence="3" key="1">
    <citation type="submission" date="2022-03" db="EMBL/GenBank/DDBJ databases">
        <authorList>
            <person name="Brunel B."/>
        </authorList>
    </citation>
    <scope>NUCLEOTIDE SEQUENCE</scope>
    <source>
        <strain evidence="3">STM4922sample</strain>
    </source>
</reference>
<dbReference type="PANTHER" id="PTHR10996">
    <property type="entry name" value="2-HYDROXYACID DEHYDROGENASE-RELATED"/>
    <property type="match status" value="1"/>
</dbReference>
<name>A0ABM9DJU2_9HYPH</name>
<dbReference type="PANTHER" id="PTHR10996:SF283">
    <property type="entry name" value="GLYOXYLATE_HYDROXYPYRUVATE REDUCTASE B"/>
    <property type="match status" value="1"/>
</dbReference>
<feature type="domain" description="D-isomer specific 2-hydroxyacid dehydrogenase NAD-binding" evidence="2">
    <location>
        <begin position="113"/>
        <end position="297"/>
    </location>
</feature>
<dbReference type="InterPro" id="IPR036291">
    <property type="entry name" value="NAD(P)-bd_dom_sf"/>
</dbReference>
<dbReference type="EMBL" id="CAKXZS010000010">
    <property type="protein sequence ID" value="CAH2396873.1"/>
    <property type="molecule type" value="Genomic_DNA"/>
</dbReference>
<dbReference type="Pfam" id="PF02826">
    <property type="entry name" value="2-Hacid_dh_C"/>
    <property type="match status" value="1"/>
</dbReference>
<sequence>MKVLLGWHATDEELATVQQSLPGTTVVGPRPEPYLSRFDLTLESIADTLGDVDAFVGYVLPEGSLDIAKKLKLICWMHAGCDELDLARLKTLGVQVTNLRGANSISVAEHAMAIILGLAKRLIAKHQACVNALPVPVYDAESRSAMLHRRTLGIIGLGQIGSAIAQRAKAFDMRVLGVRLHPELGAGVADAVFGVDQMPQVLGNSDYVVLATPITRKTSSFFGATEIDAMKSGAFLVNVARGNLIQERPLYDALKSGKIAGYGSDVWWTYNNAFPASYHFPVPSRTGIQRMPNVIGTGDQGANADDVLDRNIARSVESLLEFQNDKPLTWKIDLDLGY</sequence>
<evidence type="ECO:0000313" key="4">
    <source>
        <dbReference type="Proteomes" id="UP001152604"/>
    </source>
</evidence>
<dbReference type="SUPFAM" id="SSF51735">
    <property type="entry name" value="NAD(P)-binding Rossmann-fold domains"/>
    <property type="match status" value="1"/>
</dbReference>
<dbReference type="SUPFAM" id="SSF52283">
    <property type="entry name" value="Formate/glycerate dehydrogenase catalytic domain-like"/>
    <property type="match status" value="1"/>
</dbReference>
<dbReference type="Gene3D" id="3.40.50.720">
    <property type="entry name" value="NAD(P)-binding Rossmann-like Domain"/>
    <property type="match status" value="2"/>
</dbReference>
<gene>
    <name evidence="3" type="ORF">MES4922_180014</name>
</gene>
<organism evidence="3 4">
    <name type="scientific">Mesorhizobium ventifaucium</name>
    <dbReference type="NCBI Taxonomy" id="666020"/>
    <lineage>
        <taxon>Bacteria</taxon>
        <taxon>Pseudomonadati</taxon>
        <taxon>Pseudomonadota</taxon>
        <taxon>Alphaproteobacteria</taxon>
        <taxon>Hyphomicrobiales</taxon>
        <taxon>Phyllobacteriaceae</taxon>
        <taxon>Mesorhizobium</taxon>
    </lineage>
</organism>
<comment type="caution">
    <text evidence="3">The sequence shown here is derived from an EMBL/GenBank/DDBJ whole genome shotgun (WGS) entry which is preliminary data.</text>
</comment>
<evidence type="ECO:0000259" key="2">
    <source>
        <dbReference type="Pfam" id="PF02826"/>
    </source>
</evidence>
<dbReference type="Proteomes" id="UP001152604">
    <property type="component" value="Unassembled WGS sequence"/>
</dbReference>